<dbReference type="STRING" id="1305737.GCA_000526355_01050"/>
<feature type="domain" description="Polymerase beta nucleotidyltransferase" evidence="1">
    <location>
        <begin position="11"/>
        <end position="102"/>
    </location>
</feature>
<evidence type="ECO:0000259" key="1">
    <source>
        <dbReference type="Pfam" id="PF18765"/>
    </source>
</evidence>
<dbReference type="Pfam" id="PF18765">
    <property type="entry name" value="Polbeta"/>
    <property type="match status" value="1"/>
</dbReference>
<protein>
    <submittedName>
        <fullName evidence="2">Toxin-antitoxin system toxin component</fullName>
    </submittedName>
</protein>
<dbReference type="eggNOG" id="COG1708">
    <property type="taxonomic scope" value="Bacteria"/>
</dbReference>
<dbReference type="PATRIC" id="fig|1305737.6.peg.3173"/>
<dbReference type="Proteomes" id="UP000050421">
    <property type="component" value="Unassembled WGS sequence"/>
</dbReference>
<gene>
    <name evidence="2" type="ORF">HLUCCX10_12590</name>
</gene>
<evidence type="ECO:0000313" key="2">
    <source>
        <dbReference type="EMBL" id="KPQ13607.1"/>
    </source>
</evidence>
<sequence>MDFGLSSSVIKKLQEVFESFREVNKVVIYGSRAKGNFREGSDIDLTLFGENLDLKKLQKIELEIDELYLPYKLDLSLFHQISNLDLIEHINRVGKIFYQKEKTTSN</sequence>
<evidence type="ECO:0000313" key="3">
    <source>
        <dbReference type="Proteomes" id="UP000050421"/>
    </source>
</evidence>
<proteinExistence type="predicted"/>
<dbReference type="CDD" id="cd05403">
    <property type="entry name" value="NT_KNTase_like"/>
    <property type="match status" value="1"/>
</dbReference>
<dbReference type="InterPro" id="IPR043519">
    <property type="entry name" value="NT_sf"/>
</dbReference>
<accession>A0A0P7XDY9</accession>
<dbReference type="InterPro" id="IPR041633">
    <property type="entry name" value="Polbeta"/>
</dbReference>
<reference evidence="2 3" key="1">
    <citation type="submission" date="2015-09" db="EMBL/GenBank/DDBJ databases">
        <title>Identification and resolution of microdiversity through metagenomic sequencing of parallel consortia.</title>
        <authorList>
            <person name="Nelson W.C."/>
            <person name="Romine M.F."/>
            <person name="Lindemann S.R."/>
        </authorList>
    </citation>
    <scope>NUCLEOTIDE SEQUENCE [LARGE SCALE GENOMIC DNA]</scope>
    <source>
        <strain evidence="2">HL-49</strain>
    </source>
</reference>
<dbReference type="EMBL" id="LJXT01000085">
    <property type="protein sequence ID" value="KPQ13607.1"/>
    <property type="molecule type" value="Genomic_DNA"/>
</dbReference>
<dbReference type="SUPFAM" id="SSF81301">
    <property type="entry name" value="Nucleotidyltransferase"/>
    <property type="match status" value="1"/>
</dbReference>
<dbReference type="AlphaFoldDB" id="A0A0P7XDY9"/>
<comment type="caution">
    <text evidence="2">The sequence shown here is derived from an EMBL/GenBank/DDBJ whole genome shotgun (WGS) entry which is preliminary data.</text>
</comment>
<name>A0A0P7XDY9_9BACT</name>
<organism evidence="2 3">
    <name type="scientific">Algoriphagus marincola HL-49</name>
    <dbReference type="NCBI Taxonomy" id="1305737"/>
    <lineage>
        <taxon>Bacteria</taxon>
        <taxon>Pseudomonadati</taxon>
        <taxon>Bacteroidota</taxon>
        <taxon>Cytophagia</taxon>
        <taxon>Cytophagales</taxon>
        <taxon>Cyclobacteriaceae</taxon>
        <taxon>Algoriphagus</taxon>
    </lineage>
</organism>
<dbReference type="Gene3D" id="3.30.460.10">
    <property type="entry name" value="Beta Polymerase, domain 2"/>
    <property type="match status" value="1"/>
</dbReference>
<dbReference type="OrthoDB" id="9803106at2"/>